<feature type="transmembrane region" description="Helical" evidence="1">
    <location>
        <begin position="12"/>
        <end position="31"/>
    </location>
</feature>
<reference evidence="2 3" key="1">
    <citation type="journal article" date="2009" name="Appl. Environ. Microbiol.">
        <title>Metabolic versatility and indigenous origin of the archaeon Thermococcus sibiricus, isolated from a siberian oil reservoir, as revealed by genome analysis.</title>
        <authorList>
            <person name="Mardanov A.V."/>
            <person name="Ravin N.V."/>
            <person name="Svetlitchnyi V.A."/>
            <person name="Beletsky A.V."/>
            <person name="Miroshnichenko M.L."/>
            <person name="Bonch-Osmolovskaya E.A."/>
            <person name="Skryabin K.G."/>
        </authorList>
    </citation>
    <scope>NUCLEOTIDE SEQUENCE [LARGE SCALE GENOMIC DNA]</scope>
    <source>
        <strain evidence="3">DSM 12597 / MM 739</strain>
    </source>
</reference>
<name>C6A1P4_THESM</name>
<dbReference type="OrthoDB" id="376643at2157"/>
<keyword evidence="1" id="KW-0472">Membrane</keyword>
<keyword evidence="1" id="KW-1133">Transmembrane helix</keyword>
<sequence length="55" mass="6531">MPIPTRGITDKTFIGSIISVIFGYLLIRVFTTWYSRYLEKKEEELKEKENIGELY</sequence>
<evidence type="ECO:0000313" key="2">
    <source>
        <dbReference type="EMBL" id="ACS89539.1"/>
    </source>
</evidence>
<evidence type="ECO:0000256" key="1">
    <source>
        <dbReference type="SAM" id="Phobius"/>
    </source>
</evidence>
<organism evidence="2 3">
    <name type="scientific">Thermococcus sibiricus (strain DSM 12597 / MM 739)</name>
    <dbReference type="NCBI Taxonomy" id="604354"/>
    <lineage>
        <taxon>Archaea</taxon>
        <taxon>Methanobacteriati</taxon>
        <taxon>Methanobacteriota</taxon>
        <taxon>Thermococci</taxon>
        <taxon>Thermococcales</taxon>
        <taxon>Thermococcaceae</taxon>
        <taxon>Thermococcus</taxon>
    </lineage>
</organism>
<keyword evidence="3" id="KW-1185">Reference proteome</keyword>
<evidence type="ECO:0000313" key="3">
    <source>
        <dbReference type="Proteomes" id="UP000009079"/>
    </source>
</evidence>
<dbReference type="KEGG" id="tsi:TSIB_0473"/>
<dbReference type="Proteomes" id="UP000009079">
    <property type="component" value="Chromosome"/>
</dbReference>
<dbReference type="RefSeq" id="WP_015848759.1">
    <property type="nucleotide sequence ID" value="NC_012883.1"/>
</dbReference>
<keyword evidence="1" id="KW-0812">Transmembrane</keyword>
<dbReference type="AlphaFoldDB" id="C6A1P4"/>
<dbReference type="GeneID" id="58787053"/>
<dbReference type="EMBL" id="CP001463">
    <property type="protein sequence ID" value="ACS89539.1"/>
    <property type="molecule type" value="Genomic_DNA"/>
</dbReference>
<proteinExistence type="predicted"/>
<protein>
    <submittedName>
        <fullName evidence="2">Uncharacterized protein</fullName>
    </submittedName>
</protein>
<accession>C6A1P4</accession>
<dbReference type="STRING" id="604354.TSIB_0473"/>
<gene>
    <name evidence="2" type="ordered locus">TSIB_0473</name>
</gene>
<dbReference type="HOGENOM" id="CLU_3021175_0_0_2"/>